<sequence>MIYETIVAPVLAGLLAIAAISAQLAFLSLSANAGFRAGFYGFQSQFKGFLISVTFSLLSARILPRTSSPGLCSSVVYGTTVTTGIAVLLGWSIQTTVTVTPAVAALFYWFFLEKKSESLKKLLFWSYNKVRGKGEKKWEV</sequence>
<keyword evidence="3" id="KW-1185">Reference proteome</keyword>
<evidence type="ECO:0000256" key="1">
    <source>
        <dbReference type="SAM" id="Phobius"/>
    </source>
</evidence>
<evidence type="ECO:0000313" key="2">
    <source>
        <dbReference type="EMBL" id="CAD5228997.1"/>
    </source>
</evidence>
<comment type="caution">
    <text evidence="2">The sequence shown here is derived from an EMBL/GenBank/DDBJ whole genome shotgun (WGS) entry which is preliminary data.</text>
</comment>
<dbReference type="Proteomes" id="UP000783686">
    <property type="component" value="Unassembled WGS sequence"/>
</dbReference>
<dbReference type="Proteomes" id="UP000614601">
    <property type="component" value="Unassembled WGS sequence"/>
</dbReference>
<reference evidence="2" key="1">
    <citation type="submission" date="2020-09" db="EMBL/GenBank/DDBJ databases">
        <authorList>
            <person name="Kikuchi T."/>
        </authorList>
    </citation>
    <scope>NUCLEOTIDE SEQUENCE</scope>
    <source>
        <strain evidence="2">SH1</strain>
    </source>
</reference>
<dbReference type="EMBL" id="CAJFDH010000006">
    <property type="protein sequence ID" value="CAD5228997.1"/>
    <property type="molecule type" value="Genomic_DNA"/>
</dbReference>
<feature type="transmembrane region" description="Helical" evidence="1">
    <location>
        <begin position="84"/>
        <end position="111"/>
    </location>
</feature>
<evidence type="ECO:0000313" key="3">
    <source>
        <dbReference type="Proteomes" id="UP000614601"/>
    </source>
</evidence>
<dbReference type="OrthoDB" id="10559121at2759"/>
<feature type="transmembrane region" description="Helical" evidence="1">
    <location>
        <begin position="6"/>
        <end position="27"/>
    </location>
</feature>
<keyword evidence="1" id="KW-0812">Transmembrane</keyword>
<dbReference type="EMBL" id="CAJFCW020000006">
    <property type="protein sequence ID" value="CAG9125459.1"/>
    <property type="molecule type" value="Genomic_DNA"/>
</dbReference>
<accession>A0A811LPI8</accession>
<proteinExistence type="predicted"/>
<organism evidence="2 3">
    <name type="scientific">Bursaphelenchus okinawaensis</name>
    <dbReference type="NCBI Taxonomy" id="465554"/>
    <lineage>
        <taxon>Eukaryota</taxon>
        <taxon>Metazoa</taxon>
        <taxon>Ecdysozoa</taxon>
        <taxon>Nematoda</taxon>
        <taxon>Chromadorea</taxon>
        <taxon>Rhabditida</taxon>
        <taxon>Tylenchina</taxon>
        <taxon>Tylenchomorpha</taxon>
        <taxon>Aphelenchoidea</taxon>
        <taxon>Aphelenchoididae</taxon>
        <taxon>Bursaphelenchus</taxon>
    </lineage>
</organism>
<keyword evidence="1" id="KW-1133">Transmembrane helix</keyword>
<keyword evidence="1" id="KW-0472">Membrane</keyword>
<protein>
    <submittedName>
        <fullName evidence="2">Uncharacterized protein</fullName>
    </submittedName>
</protein>
<name>A0A811LPI8_9BILA</name>
<feature type="transmembrane region" description="Helical" evidence="1">
    <location>
        <begin position="48"/>
        <end position="64"/>
    </location>
</feature>
<gene>
    <name evidence="2" type="ORF">BOKJ2_LOCUS13056</name>
</gene>
<dbReference type="AlphaFoldDB" id="A0A811LPI8"/>